<keyword evidence="3" id="KW-0863">Zinc-finger</keyword>
<dbReference type="CDD" id="cd21750">
    <property type="entry name" value="ZnB-Zn_SUZ12"/>
    <property type="match status" value="1"/>
</dbReference>
<keyword evidence="6" id="KW-0805">Transcription regulation</keyword>
<dbReference type="GO" id="GO:0006325">
    <property type="term" value="P:chromatin organization"/>
    <property type="evidence" value="ECO:0007669"/>
    <property type="project" value="UniProtKB-KW"/>
</dbReference>
<evidence type="ECO:0000259" key="10">
    <source>
        <dbReference type="Pfam" id="PF23320"/>
    </source>
</evidence>
<keyword evidence="12" id="KW-1185">Reference proteome</keyword>
<evidence type="ECO:0000313" key="12">
    <source>
        <dbReference type="Proteomes" id="UP000594454"/>
    </source>
</evidence>
<feature type="compositionally biased region" description="Low complexity" evidence="8">
    <location>
        <begin position="841"/>
        <end position="854"/>
    </location>
</feature>
<evidence type="ECO:0000256" key="7">
    <source>
        <dbReference type="ARBA" id="ARBA00023163"/>
    </source>
</evidence>
<reference evidence="11 12" key="1">
    <citation type="submission" date="2020-11" db="EMBL/GenBank/DDBJ databases">
        <authorList>
            <person name="Wallbank WR R."/>
            <person name="Pardo Diaz C."/>
            <person name="Kozak K."/>
            <person name="Martin S."/>
            <person name="Jiggins C."/>
            <person name="Moest M."/>
            <person name="Warren A I."/>
            <person name="Generalovic N T."/>
            <person name="Byers J.R.P. K."/>
            <person name="Montejo-Kovacevich G."/>
            <person name="Yen C E."/>
        </authorList>
    </citation>
    <scope>NUCLEOTIDE SEQUENCE [LARGE SCALE GENOMIC DNA]</scope>
</reference>
<evidence type="ECO:0000256" key="1">
    <source>
        <dbReference type="ARBA" id="ARBA00007416"/>
    </source>
</evidence>
<dbReference type="PANTHER" id="PTHR22597:SF0">
    <property type="entry name" value="POLYCOMB PROTEIN SUZ12"/>
    <property type="match status" value="1"/>
</dbReference>
<dbReference type="Pfam" id="PF09733">
    <property type="entry name" value="VEFS-Box"/>
    <property type="match status" value="1"/>
</dbReference>
<dbReference type="OMA" id="VDGMLTK"/>
<name>A0A7R8UHB2_HERIL</name>
<evidence type="ECO:0000256" key="8">
    <source>
        <dbReference type="SAM" id="MobiDB-lite"/>
    </source>
</evidence>
<dbReference type="FunCoup" id="A0A7R8UHB2">
    <property type="interactions" value="2077"/>
</dbReference>
<dbReference type="InParanoid" id="A0A7R8UHB2"/>
<keyword evidence="7" id="KW-0804">Transcription</keyword>
<feature type="compositionally biased region" description="Low complexity" evidence="8">
    <location>
        <begin position="715"/>
        <end position="748"/>
    </location>
</feature>
<dbReference type="EMBL" id="LR899010">
    <property type="protein sequence ID" value="CAD7080574.1"/>
    <property type="molecule type" value="Genomic_DNA"/>
</dbReference>
<evidence type="ECO:0000256" key="2">
    <source>
        <dbReference type="ARBA" id="ARBA00022723"/>
    </source>
</evidence>
<dbReference type="InterPro" id="IPR057540">
    <property type="entry name" value="Znf_SUZ12"/>
</dbReference>
<keyword evidence="2" id="KW-0479">Metal-binding</keyword>
<feature type="compositionally biased region" description="Basic and acidic residues" evidence="8">
    <location>
        <begin position="749"/>
        <end position="764"/>
    </location>
</feature>
<dbReference type="CDD" id="cd21740">
    <property type="entry name" value="C2_II_SUZ12"/>
    <property type="match status" value="1"/>
</dbReference>
<dbReference type="GO" id="GO:0031490">
    <property type="term" value="F:chromatin DNA binding"/>
    <property type="evidence" value="ECO:0007669"/>
    <property type="project" value="TreeGrafter"/>
</dbReference>
<dbReference type="Pfam" id="PF23320">
    <property type="entry name" value="Zn_SUZ12"/>
    <property type="match status" value="1"/>
</dbReference>
<keyword evidence="4" id="KW-0862">Zinc</keyword>
<comment type="similarity">
    <text evidence="1">Belongs to the VEFS (VRN2-EMF2-FIS2-SU(Z)12) family.</text>
</comment>
<protein>
    <submittedName>
        <fullName evidence="11">Uncharacterized protein</fullName>
    </submittedName>
</protein>
<gene>
    <name evidence="11" type="ORF">HERILL_LOCUS3721</name>
</gene>
<dbReference type="GO" id="GO:0035098">
    <property type="term" value="C:ESC/E(Z) complex"/>
    <property type="evidence" value="ECO:0007669"/>
    <property type="project" value="TreeGrafter"/>
</dbReference>
<dbReference type="AlphaFoldDB" id="A0A7R8UHB2"/>
<feature type="region of interest" description="Disordered" evidence="8">
    <location>
        <begin position="706"/>
        <end position="864"/>
    </location>
</feature>
<keyword evidence="5" id="KW-0156">Chromatin regulator</keyword>
<dbReference type="GO" id="GO:0008270">
    <property type="term" value="F:zinc ion binding"/>
    <property type="evidence" value="ECO:0007669"/>
    <property type="project" value="UniProtKB-KW"/>
</dbReference>
<dbReference type="Proteomes" id="UP000594454">
    <property type="component" value="Chromosome 2"/>
</dbReference>
<proteinExistence type="inferred from homology"/>
<dbReference type="OrthoDB" id="166746at2759"/>
<organism evidence="11 12">
    <name type="scientific">Hermetia illucens</name>
    <name type="common">Black soldier fly</name>
    <dbReference type="NCBI Taxonomy" id="343691"/>
    <lineage>
        <taxon>Eukaryota</taxon>
        <taxon>Metazoa</taxon>
        <taxon>Ecdysozoa</taxon>
        <taxon>Arthropoda</taxon>
        <taxon>Hexapoda</taxon>
        <taxon>Insecta</taxon>
        <taxon>Pterygota</taxon>
        <taxon>Neoptera</taxon>
        <taxon>Endopterygota</taxon>
        <taxon>Diptera</taxon>
        <taxon>Brachycera</taxon>
        <taxon>Stratiomyomorpha</taxon>
        <taxon>Stratiomyidae</taxon>
        <taxon>Hermetiinae</taxon>
        <taxon>Hermetia</taxon>
    </lineage>
</organism>
<feature type="region of interest" description="Disordered" evidence="8">
    <location>
        <begin position="25"/>
        <end position="45"/>
    </location>
</feature>
<sequence>MPPKKRDKDSGSAAANSIATVVATASTTSSGETNGPTVGAAGGGASGASVKYAAGRASDHRDQIQAEHELFLQAFEKPTQIYRYLRTRNMISPVFLHRTLTYMKHRMSRNNKKRSDFKIDSMLSEKVNKSCLDKTTLLGDYMTLMFLGFYDKTLCEDMKCDDIVRVQTILLKISHKKRKDSSAALMEVNFGTSDVMVNPSGSDENEKIPAISIPVDSFKPLGAPLNRSYILVLRVETLPKYSVVMENDEEPNSKRPKPNTKIYGSELVIFDKHSRCLLAEGEYELALQEIVPTVKNNSPKKYSTWEVLPDETSLEIFEKPDNPFDVFSKCPTLKFCLKWTTELCSGFVDRPKPVIKSPDSPITANGHQADNGADMNDNLKHNNNTIAPIRNGLKESSANAATMVPVKSEEQFLIIYQFIYNNNSRQQTEPCDDLHCPWCSLNCITLYSLLKHLKLCHARFTFTYVPMPNNGARIDVAINDMYDGSYTGSPHDLVGPATGCAFARAGPVRRTSVTNLLVCRPRRQKPSLSEFLELDENELNNQRPYITGHNRLYHHTETCLPVHPKELDVDSEGEGDPLWLQQKTMQMIDEFTDVNEGEKELMKMWNLHVMKHGYVGDCQLPLACDMFLDMRGRDLLQKNLYRNFVLHMCSLFDYGLVSPEVIYKTIQKLQSILSTYPEGRKIISESRETQLNYWLKVGIHKQAQQDEQKLKQQSELKANTGSTSKSNNLSANINSNSHQKQQQQQTSSESRKLLSSDKDRDSHKSTGLSSLSLNNKRKSISSQTATNNQSSANQSTQLSNKRRISQLRDSPPRRRSAPSSDPPKNPPTRRKSLATFGGGNTSSTVGGNSSGTTSMRKRTSIAKE</sequence>
<evidence type="ECO:0000256" key="6">
    <source>
        <dbReference type="ARBA" id="ARBA00023015"/>
    </source>
</evidence>
<evidence type="ECO:0000259" key="9">
    <source>
        <dbReference type="Pfam" id="PF09733"/>
    </source>
</evidence>
<feature type="domain" description="Polycomb protein SUZ12-like zinc finger" evidence="10">
    <location>
        <begin position="414"/>
        <end position="480"/>
    </location>
</feature>
<evidence type="ECO:0000256" key="5">
    <source>
        <dbReference type="ARBA" id="ARBA00022853"/>
    </source>
</evidence>
<accession>A0A7R8UHB2</accession>
<dbReference type="PANTHER" id="PTHR22597">
    <property type="entry name" value="POLYCOMB GROUP PROTEIN"/>
    <property type="match status" value="1"/>
</dbReference>
<feature type="domain" description="Polycomb protein VEFS-Box" evidence="9">
    <location>
        <begin position="542"/>
        <end position="660"/>
    </location>
</feature>
<dbReference type="InterPro" id="IPR019135">
    <property type="entry name" value="Polycomb_protein_VEFS-Box"/>
</dbReference>
<feature type="compositionally biased region" description="Basic residues" evidence="8">
    <location>
        <begin position="855"/>
        <end position="864"/>
    </location>
</feature>
<evidence type="ECO:0000256" key="3">
    <source>
        <dbReference type="ARBA" id="ARBA00022771"/>
    </source>
</evidence>
<evidence type="ECO:0000313" key="11">
    <source>
        <dbReference type="EMBL" id="CAD7080574.1"/>
    </source>
</evidence>
<feature type="compositionally biased region" description="Polar residues" evidence="8">
    <location>
        <begin position="783"/>
        <end position="799"/>
    </location>
</feature>
<dbReference type="GO" id="GO:0016586">
    <property type="term" value="C:RSC-type complex"/>
    <property type="evidence" value="ECO:0007669"/>
    <property type="project" value="TreeGrafter"/>
</dbReference>
<evidence type="ECO:0000256" key="4">
    <source>
        <dbReference type="ARBA" id="ARBA00022833"/>
    </source>
</evidence>
<dbReference type="CDD" id="cd21551">
    <property type="entry name" value="VEFS-box_SUZ12"/>
    <property type="match status" value="1"/>
</dbReference>